<sequence>MKRFLLNIIGFLFCITSFGQIHELGVFVGGSNYIGDVGKTKYFAPDDAALGVLYKWNRSTRHSWRFSYIQTSISAKDVESDAPNRNLRGFEIKNNIKEFSAGLEFNFLDFDLHQSDFVWSPYVYSGLSAFIYDETFVIDKVSKIDYQDYSFAIPMVVGVKAKIANHLVLGLETGARYTFTDNLDGSNPKNENFETLKFGNLNNKDWYVFTGFTLTYTFGKNPCFCANK</sequence>
<organism evidence="2 3">
    <name type="scientific">Flavobacterium terrigena</name>
    <dbReference type="NCBI Taxonomy" id="402734"/>
    <lineage>
        <taxon>Bacteria</taxon>
        <taxon>Pseudomonadati</taxon>
        <taxon>Bacteroidota</taxon>
        <taxon>Flavobacteriia</taxon>
        <taxon>Flavobacteriales</taxon>
        <taxon>Flavobacteriaceae</taxon>
        <taxon>Flavobacterium</taxon>
    </lineage>
</organism>
<evidence type="ECO:0000259" key="1">
    <source>
        <dbReference type="Pfam" id="PF19573"/>
    </source>
</evidence>
<dbReference type="Pfam" id="PF19573">
    <property type="entry name" value="DUF6089"/>
    <property type="match status" value="1"/>
</dbReference>
<dbReference type="STRING" id="402734.SAMN05660918_2735"/>
<dbReference type="InterPro" id="IPR011250">
    <property type="entry name" value="OMP/PagP_B-barrel"/>
</dbReference>
<dbReference type="SUPFAM" id="SSF56925">
    <property type="entry name" value="OMPA-like"/>
    <property type="match status" value="1"/>
</dbReference>
<dbReference type="Proteomes" id="UP000199702">
    <property type="component" value="Unassembled WGS sequence"/>
</dbReference>
<proteinExistence type="predicted"/>
<dbReference type="AlphaFoldDB" id="A0A1H6XIU8"/>
<reference evidence="3" key="1">
    <citation type="submission" date="2016-10" db="EMBL/GenBank/DDBJ databases">
        <authorList>
            <person name="Varghese N."/>
            <person name="Submissions S."/>
        </authorList>
    </citation>
    <scope>NUCLEOTIDE SEQUENCE [LARGE SCALE GENOMIC DNA]</scope>
    <source>
        <strain evidence="3">DSM 17934</strain>
    </source>
</reference>
<accession>A0A1H6XIU8</accession>
<dbReference type="EMBL" id="FNYA01000008">
    <property type="protein sequence ID" value="SEJ24792.1"/>
    <property type="molecule type" value="Genomic_DNA"/>
</dbReference>
<evidence type="ECO:0000313" key="3">
    <source>
        <dbReference type="Proteomes" id="UP000199702"/>
    </source>
</evidence>
<gene>
    <name evidence="2" type="ORF">SAMN05660918_2735</name>
</gene>
<feature type="domain" description="DUF6089" evidence="1">
    <location>
        <begin position="2"/>
        <end position="227"/>
    </location>
</feature>
<dbReference type="RefSeq" id="WP_091314913.1">
    <property type="nucleotide sequence ID" value="NZ_CBCSJU010000003.1"/>
</dbReference>
<dbReference type="OrthoDB" id="654178at2"/>
<protein>
    <recommendedName>
        <fullName evidence="1">DUF6089 domain-containing protein</fullName>
    </recommendedName>
</protein>
<dbReference type="InterPro" id="IPR045743">
    <property type="entry name" value="DUF6089"/>
</dbReference>
<keyword evidence="3" id="KW-1185">Reference proteome</keyword>
<name>A0A1H6XIU8_9FLAO</name>
<evidence type="ECO:0000313" key="2">
    <source>
        <dbReference type="EMBL" id="SEJ24792.1"/>
    </source>
</evidence>